<dbReference type="InterPro" id="IPR052021">
    <property type="entry name" value="Type-I_RS_S_subunit"/>
</dbReference>
<evidence type="ECO:0000313" key="5">
    <source>
        <dbReference type="EMBL" id="MBE6086153.1"/>
    </source>
</evidence>
<keyword evidence="5" id="KW-0255">Endonuclease</keyword>
<dbReference type="RefSeq" id="WP_303670255.1">
    <property type="nucleotide sequence ID" value="NZ_SVCA01000012.1"/>
</dbReference>
<dbReference type="GO" id="GO:0004519">
    <property type="term" value="F:endonuclease activity"/>
    <property type="evidence" value="ECO:0007669"/>
    <property type="project" value="UniProtKB-KW"/>
</dbReference>
<dbReference type="CDD" id="cd17516">
    <property type="entry name" value="RMtype1_S_HinAWORF1578P-TRD2-CR2_like"/>
    <property type="match status" value="1"/>
</dbReference>
<dbReference type="AlphaFoldDB" id="A0A927WG76"/>
<dbReference type="Gene3D" id="1.10.287.1120">
    <property type="entry name" value="Bipartite methylase S protein"/>
    <property type="match status" value="1"/>
</dbReference>
<comment type="similarity">
    <text evidence="1">Belongs to the type-I restriction system S methylase family.</text>
</comment>
<feature type="domain" description="Type I restriction modification DNA specificity" evidence="4">
    <location>
        <begin position="7"/>
        <end position="178"/>
    </location>
</feature>
<comment type="caution">
    <text evidence="5">The sequence shown here is derived from an EMBL/GenBank/DDBJ whole genome shotgun (WGS) entry which is preliminary data.</text>
</comment>
<keyword evidence="5" id="KW-0540">Nuclease</keyword>
<dbReference type="Proteomes" id="UP000772151">
    <property type="component" value="Unassembled WGS sequence"/>
</dbReference>
<evidence type="ECO:0000313" key="6">
    <source>
        <dbReference type="Proteomes" id="UP000772151"/>
    </source>
</evidence>
<evidence type="ECO:0000256" key="3">
    <source>
        <dbReference type="ARBA" id="ARBA00023125"/>
    </source>
</evidence>
<dbReference type="Pfam" id="PF01420">
    <property type="entry name" value="Methylase_S"/>
    <property type="match status" value="2"/>
</dbReference>
<keyword evidence="2" id="KW-0680">Restriction system</keyword>
<evidence type="ECO:0000256" key="1">
    <source>
        <dbReference type="ARBA" id="ARBA00010923"/>
    </source>
</evidence>
<evidence type="ECO:0000259" key="4">
    <source>
        <dbReference type="Pfam" id="PF01420"/>
    </source>
</evidence>
<evidence type="ECO:0000256" key="2">
    <source>
        <dbReference type="ARBA" id="ARBA00022747"/>
    </source>
</evidence>
<organism evidence="5 6">
    <name type="scientific">Selenomonas ruminantium</name>
    <dbReference type="NCBI Taxonomy" id="971"/>
    <lineage>
        <taxon>Bacteria</taxon>
        <taxon>Bacillati</taxon>
        <taxon>Bacillota</taxon>
        <taxon>Negativicutes</taxon>
        <taxon>Selenomonadales</taxon>
        <taxon>Selenomonadaceae</taxon>
        <taxon>Selenomonas</taxon>
    </lineage>
</organism>
<gene>
    <name evidence="5" type="ORF">E7203_11995</name>
</gene>
<dbReference type="InterPro" id="IPR000055">
    <property type="entry name" value="Restrct_endonuc_typeI_TRD"/>
</dbReference>
<proteinExistence type="inferred from homology"/>
<keyword evidence="5" id="KW-0378">Hydrolase</keyword>
<dbReference type="Gene3D" id="3.90.220.20">
    <property type="entry name" value="DNA methylase specificity domains"/>
    <property type="match status" value="2"/>
</dbReference>
<dbReference type="SUPFAM" id="SSF116734">
    <property type="entry name" value="DNA methylase specificity domain"/>
    <property type="match status" value="2"/>
</dbReference>
<accession>A0A927WG76</accession>
<protein>
    <submittedName>
        <fullName evidence="5">Restriction endonuclease subunit S</fullName>
    </submittedName>
</protein>
<keyword evidence="3" id="KW-0238">DNA-binding</keyword>
<dbReference type="GO" id="GO:0009307">
    <property type="term" value="P:DNA restriction-modification system"/>
    <property type="evidence" value="ECO:0007669"/>
    <property type="project" value="UniProtKB-KW"/>
</dbReference>
<name>A0A927WG76_SELRU</name>
<dbReference type="PANTHER" id="PTHR30408">
    <property type="entry name" value="TYPE-1 RESTRICTION ENZYME ECOKI SPECIFICITY PROTEIN"/>
    <property type="match status" value="1"/>
</dbReference>
<dbReference type="PANTHER" id="PTHR30408:SF13">
    <property type="entry name" value="TYPE I RESTRICTION ENZYME HINDI SPECIFICITY SUBUNIT"/>
    <property type="match status" value="1"/>
</dbReference>
<feature type="domain" description="Type I restriction modification DNA specificity" evidence="4">
    <location>
        <begin position="222"/>
        <end position="365"/>
    </location>
</feature>
<dbReference type="GO" id="GO:0003677">
    <property type="term" value="F:DNA binding"/>
    <property type="evidence" value="ECO:0007669"/>
    <property type="project" value="UniProtKB-KW"/>
</dbReference>
<dbReference type="InterPro" id="IPR044946">
    <property type="entry name" value="Restrct_endonuc_typeI_TRD_sf"/>
</dbReference>
<dbReference type="EMBL" id="SVCA01000012">
    <property type="protein sequence ID" value="MBE6086153.1"/>
    <property type="molecule type" value="Genomic_DNA"/>
</dbReference>
<sequence>MKCKLVPISAFGKIVTGKTPDTKNKSYIGNKYLFITPNELHDGFMIDSTERKLSIEGLESIVNNTVKQGIHILVGCIGWDMGNVGIVEGKCAFNQQINAITDISDDYNPYYIYYLLSGKKELFRKVAGVTRTPILNKSSFENIEVPVLEKREQDKIAWLLTSVDKKISINKKQINTLESMAKTLYDYWFVQFDFPDTNGKPYKTSGGKMEWNETLSREIPAGWEVDNLFRIASYVNGLACQKYRPQDEEESLPVIKIREMHEGIKSDTERVSANIPLENIIYDGDILFSWSATLEIQYWTGGKAGLNQHIFKVIPSEDIPKEYVYHQLKEYIVNFVKIAEARKTTMGHITQDHLKFSRIVIPPYEVLRRFEERMKPIHKQMVKCNQENRKLIYLRDFLLPMLMNGQVTFRQ</sequence>
<reference evidence="5" key="1">
    <citation type="submission" date="2019-04" db="EMBL/GenBank/DDBJ databases">
        <title>Evolution of Biomass-Degrading Anaerobic Consortia Revealed by Metagenomics.</title>
        <authorList>
            <person name="Peng X."/>
        </authorList>
    </citation>
    <scope>NUCLEOTIDE SEQUENCE</scope>
    <source>
        <strain evidence="5">SIG242</strain>
    </source>
</reference>